<evidence type="ECO:0000256" key="3">
    <source>
        <dbReference type="ARBA" id="ARBA00023163"/>
    </source>
</evidence>
<name>A0A1M7YV56_9VIBR</name>
<evidence type="ECO:0000256" key="2">
    <source>
        <dbReference type="ARBA" id="ARBA00023125"/>
    </source>
</evidence>
<evidence type="ECO:0000259" key="4">
    <source>
        <dbReference type="PROSITE" id="PS01124"/>
    </source>
</evidence>
<dbReference type="STRING" id="1117707.VQ7734_02271"/>
<dbReference type="PANTHER" id="PTHR47894">
    <property type="entry name" value="HTH-TYPE TRANSCRIPTIONAL REGULATOR GADX"/>
    <property type="match status" value="1"/>
</dbReference>
<keyword evidence="6" id="KW-1185">Reference proteome</keyword>
<dbReference type="PROSITE" id="PS01124">
    <property type="entry name" value="HTH_ARAC_FAMILY_2"/>
    <property type="match status" value="1"/>
</dbReference>
<evidence type="ECO:0000313" key="5">
    <source>
        <dbReference type="EMBL" id="SHO56502.1"/>
    </source>
</evidence>
<dbReference type="EMBL" id="FRFG01000026">
    <property type="protein sequence ID" value="SHO56502.1"/>
    <property type="molecule type" value="Genomic_DNA"/>
</dbReference>
<dbReference type="InterPro" id="IPR018060">
    <property type="entry name" value="HTH_AraC"/>
</dbReference>
<dbReference type="GO" id="GO:0003700">
    <property type="term" value="F:DNA-binding transcription factor activity"/>
    <property type="evidence" value="ECO:0007669"/>
    <property type="project" value="InterPro"/>
</dbReference>
<reference evidence="6" key="1">
    <citation type="submission" date="2016-12" db="EMBL/GenBank/DDBJ databases">
        <authorList>
            <person name="Rodrigo-Torres L."/>
            <person name="Arahal R.D."/>
            <person name="Lucena T."/>
        </authorList>
    </citation>
    <scope>NUCLEOTIDE SEQUENCE [LARGE SCALE GENOMIC DNA]</scope>
</reference>
<keyword evidence="1" id="KW-0805">Transcription regulation</keyword>
<keyword evidence="3" id="KW-0804">Transcription</keyword>
<organism evidence="5 6">
    <name type="scientific">Vibrio quintilis</name>
    <dbReference type="NCBI Taxonomy" id="1117707"/>
    <lineage>
        <taxon>Bacteria</taxon>
        <taxon>Pseudomonadati</taxon>
        <taxon>Pseudomonadota</taxon>
        <taxon>Gammaproteobacteria</taxon>
        <taxon>Vibrionales</taxon>
        <taxon>Vibrionaceae</taxon>
        <taxon>Vibrio</taxon>
    </lineage>
</organism>
<dbReference type="SMART" id="SM00342">
    <property type="entry name" value="HTH_ARAC"/>
    <property type="match status" value="1"/>
</dbReference>
<gene>
    <name evidence="5" type="primary">appY</name>
    <name evidence="5" type="ORF">VQ7734_02271</name>
</gene>
<keyword evidence="2" id="KW-0238">DNA-binding</keyword>
<dbReference type="AlphaFoldDB" id="A0A1M7YV56"/>
<dbReference type="Pfam" id="PF12833">
    <property type="entry name" value="HTH_18"/>
    <property type="match status" value="1"/>
</dbReference>
<evidence type="ECO:0000313" key="6">
    <source>
        <dbReference type="Proteomes" id="UP000184600"/>
    </source>
</evidence>
<proteinExistence type="predicted"/>
<dbReference type="Proteomes" id="UP000184600">
    <property type="component" value="Unassembled WGS sequence"/>
</dbReference>
<sequence length="262" mass="30471">MTEAPLFRINHILSVRPQKLSNMTILSPSVIWVRAGYKRLLGHQKPLALDEQSLLLVRSHERLTFENQPRQAVFRSCQVCFHHYPAAEMLAYSQSISSSEQVLFKLTQDLRQALEILCRLDHRLMSHAVQRYWLDGFYQLLAEKGMLHHLFDPVGKSLQETLSEHLSATPEKSYRLDTVCLDLGMSRSTLIRRLHRENTSFREVLHQVRMNHAIILLQQGGYDLPDIALACGYLSTQRFCQRFREQFGVTFRQYEKTLTVSS</sequence>
<accession>A0A1M7YV56</accession>
<dbReference type="PANTHER" id="PTHR47894:SF4">
    <property type="entry name" value="HTH-TYPE TRANSCRIPTIONAL REGULATOR GADX"/>
    <property type="match status" value="1"/>
</dbReference>
<dbReference type="SUPFAM" id="SSF46689">
    <property type="entry name" value="Homeodomain-like"/>
    <property type="match status" value="1"/>
</dbReference>
<protein>
    <submittedName>
        <fullName evidence="5">HTH-type transcriptional regulator AppY</fullName>
    </submittedName>
</protein>
<dbReference type="Gene3D" id="1.10.10.60">
    <property type="entry name" value="Homeodomain-like"/>
    <property type="match status" value="1"/>
</dbReference>
<dbReference type="InterPro" id="IPR009057">
    <property type="entry name" value="Homeodomain-like_sf"/>
</dbReference>
<dbReference type="GO" id="GO:0005829">
    <property type="term" value="C:cytosol"/>
    <property type="evidence" value="ECO:0007669"/>
    <property type="project" value="TreeGrafter"/>
</dbReference>
<evidence type="ECO:0000256" key="1">
    <source>
        <dbReference type="ARBA" id="ARBA00023015"/>
    </source>
</evidence>
<dbReference type="GO" id="GO:0000976">
    <property type="term" value="F:transcription cis-regulatory region binding"/>
    <property type="evidence" value="ECO:0007669"/>
    <property type="project" value="TreeGrafter"/>
</dbReference>
<feature type="domain" description="HTH araC/xylS-type" evidence="4">
    <location>
        <begin position="156"/>
        <end position="257"/>
    </location>
</feature>